<evidence type="ECO:0000313" key="7">
    <source>
        <dbReference type="Proteomes" id="UP000231371"/>
    </source>
</evidence>
<dbReference type="EMBL" id="PCVI01000050">
    <property type="protein sequence ID" value="PIQ69929.1"/>
    <property type="molecule type" value="Genomic_DNA"/>
</dbReference>
<accession>A0A2H0KFA3</accession>
<dbReference type="PANTHER" id="PTHR43369">
    <property type="entry name" value="PHOSPHORIBOSYLGLYCINAMIDE FORMYLTRANSFERASE"/>
    <property type="match status" value="1"/>
</dbReference>
<sequence>MKERLASLISGGGTTMQAVVEACQSGEVPMEVACVVSSNSSAGGMEKAKKLGIPDEDIIVVDPDTFRGSDGKIDQNGFGQAILRELRQRGTTVITQNGWLPLTPGIVIDEFPGMIFNQHPGSKKETRATHGIQPHAIMLYIARQTGRNLGTEVIIHRVNEKWDNGPTVAVARVPIDDVNEDPKILQTRALPVEHALQITFLKQLARGIVQEIFTETEYLRPGEEHILFEARKYAREFYPNG</sequence>
<reference evidence="6 7" key="1">
    <citation type="submission" date="2017-09" db="EMBL/GenBank/DDBJ databases">
        <title>Depth-based differentiation of microbial function through sediment-hosted aquifers and enrichment of novel symbionts in the deep terrestrial subsurface.</title>
        <authorList>
            <person name="Probst A.J."/>
            <person name="Ladd B."/>
            <person name="Jarett J.K."/>
            <person name="Geller-Mcgrath D.E."/>
            <person name="Sieber C.M."/>
            <person name="Emerson J.B."/>
            <person name="Anantharaman K."/>
            <person name="Thomas B.C."/>
            <person name="Malmstrom R."/>
            <person name="Stieglmeier M."/>
            <person name="Klingl A."/>
            <person name="Woyke T."/>
            <person name="Ryan C.M."/>
            <person name="Banfield J.F."/>
        </authorList>
    </citation>
    <scope>NUCLEOTIDE SEQUENCE [LARGE SCALE GENOMIC DNA]</scope>
    <source>
        <strain evidence="6">CG11_big_fil_rev_8_21_14_0_20_40_12</strain>
    </source>
</reference>
<dbReference type="GO" id="GO:0004644">
    <property type="term" value="F:phosphoribosylglycinamide formyltransferase activity"/>
    <property type="evidence" value="ECO:0007669"/>
    <property type="project" value="UniProtKB-EC"/>
</dbReference>
<gene>
    <name evidence="6" type="ORF">COV89_03120</name>
</gene>
<evidence type="ECO:0000256" key="4">
    <source>
        <dbReference type="ARBA" id="ARBA00022755"/>
    </source>
</evidence>
<comment type="pathway">
    <text evidence="1">Purine metabolism; IMP biosynthesis via de novo pathway; N(2)-formyl-N(1)-(5-phospho-D-ribosyl)glycinamide from N(1)-(5-phospho-D-ribosyl)glycinamide (10-formyl THF route): step 1/1.</text>
</comment>
<dbReference type="EC" id="2.1.2.2" evidence="2"/>
<dbReference type="Proteomes" id="UP000231371">
    <property type="component" value="Unassembled WGS sequence"/>
</dbReference>
<keyword evidence="3" id="KW-0808">Transferase</keyword>
<organism evidence="6 7">
    <name type="scientific">Candidatus Shapirobacteria bacterium CG11_big_fil_rev_8_21_14_0_20_40_12</name>
    <dbReference type="NCBI Taxonomy" id="1974889"/>
    <lineage>
        <taxon>Bacteria</taxon>
        <taxon>Candidatus Shapironibacteriota</taxon>
    </lineage>
</organism>
<comment type="caution">
    <text evidence="6">The sequence shown here is derived from an EMBL/GenBank/DDBJ whole genome shotgun (WGS) entry which is preliminary data.</text>
</comment>
<evidence type="ECO:0000256" key="3">
    <source>
        <dbReference type="ARBA" id="ARBA00022679"/>
    </source>
</evidence>
<evidence type="ECO:0000256" key="2">
    <source>
        <dbReference type="ARBA" id="ARBA00012254"/>
    </source>
</evidence>
<evidence type="ECO:0000256" key="1">
    <source>
        <dbReference type="ARBA" id="ARBA00005054"/>
    </source>
</evidence>
<keyword evidence="4" id="KW-0658">Purine biosynthesis</keyword>
<evidence type="ECO:0000313" key="6">
    <source>
        <dbReference type="EMBL" id="PIQ69929.1"/>
    </source>
</evidence>
<proteinExistence type="predicted"/>
<dbReference type="GO" id="GO:0005737">
    <property type="term" value="C:cytoplasm"/>
    <property type="evidence" value="ECO:0007669"/>
    <property type="project" value="TreeGrafter"/>
</dbReference>
<dbReference type="Gene3D" id="3.40.50.170">
    <property type="entry name" value="Formyl transferase, N-terminal domain"/>
    <property type="match status" value="1"/>
</dbReference>
<dbReference type="AlphaFoldDB" id="A0A2H0KFA3"/>
<dbReference type="InterPro" id="IPR036477">
    <property type="entry name" value="Formyl_transf_N_sf"/>
</dbReference>
<feature type="domain" description="Formyl transferase N-terminal" evidence="5">
    <location>
        <begin position="4"/>
        <end position="197"/>
    </location>
</feature>
<name>A0A2H0KFA3_9BACT</name>
<protein>
    <recommendedName>
        <fullName evidence="2">phosphoribosylglycinamide formyltransferase 1</fullName>
        <ecNumber evidence="2">2.1.2.2</ecNumber>
    </recommendedName>
</protein>
<dbReference type="PANTHER" id="PTHR43369:SF2">
    <property type="entry name" value="PHOSPHORIBOSYLGLYCINAMIDE FORMYLTRANSFERASE"/>
    <property type="match status" value="1"/>
</dbReference>
<dbReference type="Pfam" id="PF00551">
    <property type="entry name" value="Formyl_trans_N"/>
    <property type="match status" value="1"/>
</dbReference>
<evidence type="ECO:0000259" key="5">
    <source>
        <dbReference type="Pfam" id="PF00551"/>
    </source>
</evidence>
<dbReference type="InterPro" id="IPR002376">
    <property type="entry name" value="Formyl_transf_N"/>
</dbReference>
<dbReference type="SUPFAM" id="SSF53328">
    <property type="entry name" value="Formyltransferase"/>
    <property type="match status" value="1"/>
</dbReference>
<dbReference type="GO" id="GO:0006189">
    <property type="term" value="P:'de novo' IMP biosynthetic process"/>
    <property type="evidence" value="ECO:0007669"/>
    <property type="project" value="TreeGrafter"/>
</dbReference>